<organism evidence="1 2">
    <name type="scientific">Ancylostoma duodenale</name>
    <dbReference type="NCBI Taxonomy" id="51022"/>
    <lineage>
        <taxon>Eukaryota</taxon>
        <taxon>Metazoa</taxon>
        <taxon>Ecdysozoa</taxon>
        <taxon>Nematoda</taxon>
        <taxon>Chromadorea</taxon>
        <taxon>Rhabditida</taxon>
        <taxon>Rhabditina</taxon>
        <taxon>Rhabditomorpha</taxon>
        <taxon>Strongyloidea</taxon>
        <taxon>Ancylostomatidae</taxon>
        <taxon>Ancylostomatinae</taxon>
        <taxon>Ancylostoma</taxon>
    </lineage>
</organism>
<accession>A0A0C2GXM5</accession>
<evidence type="ECO:0000313" key="1">
    <source>
        <dbReference type="EMBL" id="KIH66280.1"/>
    </source>
</evidence>
<dbReference type="Proteomes" id="UP000054047">
    <property type="component" value="Unassembled WGS sequence"/>
</dbReference>
<sequence length="178" mass="20309">MNIDSFEQLTTRIGRLRLRRCGSMPAVTIFVADATSSSYEEEIQAFYMELEKFYSEEYGDAFVDVGSLDDESNLLVQGPYSHDSRKRVAEAQSPAVGSKFDKTVCQHLHEDWVRENKRMNWTGGGTAPCRDELPFYLEPHRAIVRGEHNIVGIFDMSDDEENFFNLDHDEASASQSRV</sequence>
<dbReference type="AlphaFoldDB" id="A0A0C2GXM5"/>
<proteinExistence type="predicted"/>
<name>A0A0C2GXM5_9BILA</name>
<protein>
    <submittedName>
        <fullName evidence="1">Uncharacterized protein</fullName>
    </submittedName>
</protein>
<evidence type="ECO:0000313" key="2">
    <source>
        <dbReference type="Proteomes" id="UP000054047"/>
    </source>
</evidence>
<keyword evidence="2" id="KW-1185">Reference proteome</keyword>
<dbReference type="EMBL" id="KN727188">
    <property type="protein sequence ID" value="KIH66280.1"/>
    <property type="molecule type" value="Genomic_DNA"/>
</dbReference>
<gene>
    <name evidence="1" type="ORF">ANCDUO_03391</name>
</gene>
<dbReference type="OrthoDB" id="10326019at2759"/>
<reference evidence="1 2" key="1">
    <citation type="submission" date="2013-12" db="EMBL/GenBank/DDBJ databases">
        <title>Draft genome of the parsitic nematode Ancylostoma duodenale.</title>
        <authorList>
            <person name="Mitreva M."/>
        </authorList>
    </citation>
    <scope>NUCLEOTIDE SEQUENCE [LARGE SCALE GENOMIC DNA]</scope>
    <source>
        <strain evidence="1 2">Zhejiang</strain>
    </source>
</reference>